<sequence length="74" mass="9142">MLFRKKGKAKLDASHDEQLIRLLEHYRQEWMRYQNVIRLSVEPSDELVAQAKIYEAKYFFLFREAKRRNIRIKQ</sequence>
<dbReference type="OrthoDB" id="2166610at2"/>
<dbReference type="RefSeq" id="WP_039238796.1">
    <property type="nucleotide sequence ID" value="NZ_JWIQ02000082.1"/>
</dbReference>
<evidence type="ECO:0008006" key="3">
    <source>
        <dbReference type="Google" id="ProtNLM"/>
    </source>
</evidence>
<dbReference type="AlphaFoldDB" id="A0A0F5HJ44"/>
<proteinExistence type="predicted"/>
<dbReference type="EMBL" id="JWIR02000042">
    <property type="protein sequence ID" value="KKB39374.1"/>
    <property type="molecule type" value="Genomic_DNA"/>
</dbReference>
<dbReference type="STRING" id="1221996.QY95_02397"/>
<protein>
    <recommendedName>
        <fullName evidence="3">DUF2508 family protein</fullName>
    </recommendedName>
</protein>
<organism evidence="1 2">
    <name type="scientific">Bacillus thermotolerans</name>
    <name type="common">Quasibacillus thermotolerans</name>
    <dbReference type="NCBI Taxonomy" id="1221996"/>
    <lineage>
        <taxon>Bacteria</taxon>
        <taxon>Bacillati</taxon>
        <taxon>Bacillota</taxon>
        <taxon>Bacilli</taxon>
        <taxon>Bacillales</taxon>
        <taxon>Bacillaceae</taxon>
        <taxon>Bacillus</taxon>
    </lineage>
</organism>
<comment type="caution">
    <text evidence="1">The sequence shown here is derived from an EMBL/GenBank/DDBJ whole genome shotgun (WGS) entry which is preliminary data.</text>
</comment>
<keyword evidence="2" id="KW-1185">Reference proteome</keyword>
<accession>A0A0F5HJ44</accession>
<gene>
    <name evidence="1" type="ORF">QY95_02397</name>
</gene>
<name>A0A0F5HJ44_BACTR</name>
<accession>A0A0F5I132</accession>
<evidence type="ECO:0000313" key="2">
    <source>
        <dbReference type="Proteomes" id="UP000031563"/>
    </source>
</evidence>
<dbReference type="Pfam" id="PF10704">
    <property type="entry name" value="DUF2508"/>
    <property type="match status" value="1"/>
</dbReference>
<reference evidence="1" key="1">
    <citation type="submission" date="2015-02" db="EMBL/GenBank/DDBJ databases">
        <title>Genome Assembly of Bacillaceae bacterium MTCC 8252.</title>
        <authorList>
            <person name="Verma A."/>
            <person name="Khatri I."/>
            <person name="Mual P."/>
            <person name="Subramanian S."/>
            <person name="Krishnamurthi S."/>
        </authorList>
    </citation>
    <scope>NUCLEOTIDE SEQUENCE [LARGE SCALE GENOMIC DNA]</scope>
    <source>
        <strain evidence="1">MTCC 8252</strain>
    </source>
</reference>
<evidence type="ECO:0000313" key="1">
    <source>
        <dbReference type="EMBL" id="KKB39374.1"/>
    </source>
</evidence>
<dbReference type="Proteomes" id="UP000031563">
    <property type="component" value="Unassembled WGS sequence"/>
</dbReference>
<dbReference type="InterPro" id="IPR019644">
    <property type="entry name" value="DUF2508"/>
</dbReference>